<feature type="compositionally biased region" description="Low complexity" evidence="1">
    <location>
        <begin position="361"/>
        <end position="372"/>
    </location>
</feature>
<feature type="compositionally biased region" description="Polar residues" evidence="1">
    <location>
        <begin position="208"/>
        <end position="217"/>
    </location>
</feature>
<dbReference type="EMBL" id="BGPR01006987">
    <property type="protein sequence ID" value="GBN23362.1"/>
    <property type="molecule type" value="Genomic_DNA"/>
</dbReference>
<proteinExistence type="predicted"/>
<dbReference type="EMBL" id="BGPR01006989">
    <property type="protein sequence ID" value="GBN23381.1"/>
    <property type="molecule type" value="Genomic_DNA"/>
</dbReference>
<evidence type="ECO:0000313" key="3">
    <source>
        <dbReference type="EMBL" id="GBN23381.1"/>
    </source>
</evidence>
<evidence type="ECO:0000313" key="2">
    <source>
        <dbReference type="EMBL" id="GBN23362.1"/>
    </source>
</evidence>
<feature type="compositionally biased region" description="Polar residues" evidence="1">
    <location>
        <begin position="413"/>
        <end position="422"/>
    </location>
</feature>
<feature type="compositionally biased region" description="Low complexity" evidence="1">
    <location>
        <begin position="322"/>
        <end position="331"/>
    </location>
</feature>
<organism evidence="2 4">
    <name type="scientific">Araneus ventricosus</name>
    <name type="common">Orbweaver spider</name>
    <name type="synonym">Epeira ventricosa</name>
    <dbReference type="NCBI Taxonomy" id="182803"/>
    <lineage>
        <taxon>Eukaryota</taxon>
        <taxon>Metazoa</taxon>
        <taxon>Ecdysozoa</taxon>
        <taxon>Arthropoda</taxon>
        <taxon>Chelicerata</taxon>
        <taxon>Arachnida</taxon>
        <taxon>Araneae</taxon>
        <taxon>Araneomorphae</taxon>
        <taxon>Entelegynae</taxon>
        <taxon>Araneoidea</taxon>
        <taxon>Araneidae</taxon>
        <taxon>Araneus</taxon>
    </lineage>
</organism>
<reference evidence="2 4" key="1">
    <citation type="journal article" date="2019" name="Sci. Rep.">
        <title>Orb-weaving spider Araneus ventricosus genome elucidates the spidroin gene catalogue.</title>
        <authorList>
            <person name="Kono N."/>
            <person name="Nakamura H."/>
            <person name="Ohtoshi R."/>
            <person name="Moran D.A.P."/>
            <person name="Shinohara A."/>
            <person name="Yoshida Y."/>
            <person name="Fujiwara M."/>
            <person name="Mori M."/>
            <person name="Tomita M."/>
            <person name="Arakawa K."/>
        </authorList>
    </citation>
    <scope>NUCLEOTIDE SEQUENCE [LARGE SCALE GENOMIC DNA]</scope>
</reference>
<feature type="region of interest" description="Disordered" evidence="1">
    <location>
        <begin position="315"/>
        <end position="468"/>
    </location>
</feature>
<name>A0A4Y2M9V2_ARAVE</name>
<protein>
    <submittedName>
        <fullName evidence="2">Uncharacterized protein</fullName>
    </submittedName>
</protein>
<feature type="compositionally biased region" description="Basic and acidic residues" evidence="1">
    <location>
        <begin position="438"/>
        <end position="447"/>
    </location>
</feature>
<sequence length="468" mass="52403">MAKASKKKSQNEPISVSEIYETIQARDFLRELWWDLISDIQEKPTYKRIKAMVSDVINNTTKTFTSKSVDGNEELKWRTALTEISIMTYTLDTVISEVLYRRYQNEFEDIVKNLIKDLLENKAKEASNPAKSDSVFENIEKIFDNENPRLMGKKGNDHTVSDTKKSAKNIEVNDAPARKRGRPKKVNVDDEKAENVNTVPKRKRGRPSVTTQKSMTESFDDKVKIKENDDQESDAESDISIGNLSIDSVSSVHTSELSSFEDKISICSGDEGEKKHIPLKVANDMYLQGKLSQIYHFGKRSERFKLMHNACASNSKDLTKTNNSSSANVDSSSRKVLPQRIRKPNSKYSSETMYCDVKDYSSPPGDTGSSSSQEEMDNKSSRSPKIQRKRKRSSLDKGTASSSASKSSAIHNVPSTRNSSASKRVKTSTSPLSKSSTKRYDTSDLYKPRPVTGSTIGSRSTAITLFSS</sequence>
<feature type="compositionally biased region" description="Low complexity" evidence="1">
    <location>
        <begin position="400"/>
        <end position="409"/>
    </location>
</feature>
<keyword evidence="4" id="KW-1185">Reference proteome</keyword>
<dbReference type="AlphaFoldDB" id="A0A4Y2M9V2"/>
<feature type="compositionally biased region" description="Basic and acidic residues" evidence="1">
    <location>
        <begin position="219"/>
        <end position="228"/>
    </location>
</feature>
<comment type="caution">
    <text evidence="2">The sequence shown here is derived from an EMBL/GenBank/DDBJ whole genome shotgun (WGS) entry which is preliminary data.</text>
</comment>
<evidence type="ECO:0000256" key="1">
    <source>
        <dbReference type="SAM" id="MobiDB-lite"/>
    </source>
</evidence>
<evidence type="ECO:0000313" key="4">
    <source>
        <dbReference type="Proteomes" id="UP000499080"/>
    </source>
</evidence>
<feature type="compositionally biased region" description="Basic and acidic residues" evidence="1">
    <location>
        <begin position="154"/>
        <end position="165"/>
    </location>
</feature>
<dbReference type="Proteomes" id="UP000499080">
    <property type="component" value="Unassembled WGS sequence"/>
</dbReference>
<feature type="region of interest" description="Disordered" evidence="1">
    <location>
        <begin position="147"/>
        <end position="239"/>
    </location>
</feature>
<dbReference type="OrthoDB" id="6431759at2759"/>
<gene>
    <name evidence="3" type="ORF">AVEN_4421_1</name>
    <name evidence="2" type="ORF">AVEN_59989_1</name>
</gene>
<accession>A0A4Y2M9V2</accession>
<feature type="compositionally biased region" description="Polar residues" evidence="1">
    <location>
        <begin position="452"/>
        <end position="468"/>
    </location>
</feature>